<keyword evidence="2" id="KW-1185">Reference proteome</keyword>
<proteinExistence type="predicted"/>
<dbReference type="EMBL" id="JAEQMG010000162">
    <property type="protein sequence ID" value="MBK6089815.1"/>
    <property type="molecule type" value="Genomic_DNA"/>
</dbReference>
<comment type="caution">
    <text evidence="1">The sequence shown here is derived from an EMBL/GenBank/DDBJ whole genome shotgun (WGS) entry which is preliminary data.</text>
</comment>
<organism evidence="1 2">
    <name type="scientific">Ruminococcus difficilis</name>
    <dbReference type="NCBI Taxonomy" id="2763069"/>
    <lineage>
        <taxon>Bacteria</taxon>
        <taxon>Bacillati</taxon>
        <taxon>Bacillota</taxon>
        <taxon>Clostridia</taxon>
        <taxon>Eubacteriales</taxon>
        <taxon>Oscillospiraceae</taxon>
        <taxon>Ruminococcus</taxon>
    </lineage>
</organism>
<protein>
    <submittedName>
        <fullName evidence="1">Uncharacterized protein</fullName>
    </submittedName>
</protein>
<reference evidence="1" key="1">
    <citation type="submission" date="2021-01" db="EMBL/GenBank/DDBJ databases">
        <title>Genome public.</title>
        <authorList>
            <person name="Liu C."/>
            <person name="Sun Q."/>
        </authorList>
    </citation>
    <scope>NUCLEOTIDE SEQUENCE</scope>
    <source>
        <strain evidence="1">M6</strain>
    </source>
</reference>
<gene>
    <name evidence="1" type="ORF">JKK62_14410</name>
</gene>
<dbReference type="AlphaFoldDB" id="A0A934WTY7"/>
<evidence type="ECO:0000313" key="2">
    <source>
        <dbReference type="Proteomes" id="UP000633365"/>
    </source>
</evidence>
<dbReference type="RefSeq" id="WP_186834246.1">
    <property type="nucleotide sequence ID" value="NZ_JAEQMG010000162.1"/>
</dbReference>
<accession>A0A934WTY7</accession>
<evidence type="ECO:0000313" key="1">
    <source>
        <dbReference type="EMBL" id="MBK6089815.1"/>
    </source>
</evidence>
<dbReference type="Proteomes" id="UP000633365">
    <property type="component" value="Unassembled WGS sequence"/>
</dbReference>
<sequence length="75" mass="8753">MTDYGIVKSAVRPEEKVVDEFSLWVNTDITEANGGWIYHMVQYSKDEYIRLMDEANQKAQADLEYIAMMTEVELE</sequence>
<name>A0A934WTY7_9FIRM</name>